<keyword evidence="1" id="KW-0472">Membrane</keyword>
<sequence length="127" mass="15047">MQNFGNSIQQVLSVNWRIMSCIALNPIFTIILILIVLILTRTGLINCMKFCRNLKQSQNEGEENENSNKNRVYGEFKAVRKVSMNSYKENALKYTRKYLSKDQIQEILRVTRQNFNYIKRLKEDYSQ</sequence>
<name>A0AAD2D722_EUPCR</name>
<keyword evidence="1" id="KW-0812">Transmembrane</keyword>
<dbReference type="EMBL" id="CAMPGE010025342">
    <property type="protein sequence ID" value="CAI2383107.1"/>
    <property type="molecule type" value="Genomic_DNA"/>
</dbReference>
<evidence type="ECO:0000313" key="3">
    <source>
        <dbReference type="Proteomes" id="UP001295684"/>
    </source>
</evidence>
<accession>A0AAD2D722</accession>
<comment type="caution">
    <text evidence="2">The sequence shown here is derived from an EMBL/GenBank/DDBJ whole genome shotgun (WGS) entry which is preliminary data.</text>
</comment>
<keyword evidence="1" id="KW-1133">Transmembrane helix</keyword>
<evidence type="ECO:0000256" key="1">
    <source>
        <dbReference type="SAM" id="Phobius"/>
    </source>
</evidence>
<gene>
    <name evidence="2" type="ORF">ECRASSUSDP1_LOCUS24598</name>
</gene>
<evidence type="ECO:0000313" key="2">
    <source>
        <dbReference type="EMBL" id="CAI2383107.1"/>
    </source>
</evidence>
<keyword evidence="3" id="KW-1185">Reference proteome</keyword>
<feature type="transmembrane region" description="Helical" evidence="1">
    <location>
        <begin position="16"/>
        <end position="39"/>
    </location>
</feature>
<dbReference type="AlphaFoldDB" id="A0AAD2D722"/>
<dbReference type="Proteomes" id="UP001295684">
    <property type="component" value="Unassembled WGS sequence"/>
</dbReference>
<organism evidence="2 3">
    <name type="scientific">Euplotes crassus</name>
    <dbReference type="NCBI Taxonomy" id="5936"/>
    <lineage>
        <taxon>Eukaryota</taxon>
        <taxon>Sar</taxon>
        <taxon>Alveolata</taxon>
        <taxon>Ciliophora</taxon>
        <taxon>Intramacronucleata</taxon>
        <taxon>Spirotrichea</taxon>
        <taxon>Hypotrichia</taxon>
        <taxon>Euplotida</taxon>
        <taxon>Euplotidae</taxon>
        <taxon>Moneuplotes</taxon>
    </lineage>
</organism>
<protein>
    <submittedName>
        <fullName evidence="2">Uncharacterized protein</fullName>
    </submittedName>
</protein>
<proteinExistence type="predicted"/>
<reference evidence="2" key="1">
    <citation type="submission" date="2023-07" db="EMBL/GenBank/DDBJ databases">
        <authorList>
            <consortium name="AG Swart"/>
            <person name="Singh M."/>
            <person name="Singh A."/>
            <person name="Seah K."/>
            <person name="Emmerich C."/>
        </authorList>
    </citation>
    <scope>NUCLEOTIDE SEQUENCE</scope>
    <source>
        <strain evidence="2">DP1</strain>
    </source>
</reference>